<feature type="domain" description="DUF7792" evidence="4">
    <location>
        <begin position="10"/>
        <end position="130"/>
    </location>
</feature>
<protein>
    <recommendedName>
        <fullName evidence="4">DUF7792 domain-containing protein</fullName>
    </recommendedName>
</protein>
<evidence type="ECO:0000313" key="5">
    <source>
        <dbReference type="EMBL" id="RVW43387.1"/>
    </source>
</evidence>
<reference evidence="5 6" key="1">
    <citation type="journal article" date="2018" name="PLoS Genet.">
        <title>Population sequencing reveals clonal diversity and ancestral inbreeding in the grapevine cultivar Chardonnay.</title>
        <authorList>
            <person name="Roach M.J."/>
            <person name="Johnson D.L."/>
            <person name="Bohlmann J."/>
            <person name="van Vuuren H.J."/>
            <person name="Jones S.J."/>
            <person name="Pretorius I.S."/>
            <person name="Schmidt S.A."/>
            <person name="Borneman A.R."/>
        </authorList>
    </citation>
    <scope>NUCLEOTIDE SEQUENCE [LARGE SCALE GENOMIC DNA]</scope>
    <source>
        <strain evidence="6">cv. Chardonnay</strain>
        <tissue evidence="5">Leaf</tissue>
    </source>
</reference>
<dbReference type="InterPro" id="IPR000225">
    <property type="entry name" value="Armadillo"/>
</dbReference>
<feature type="region of interest" description="Disordered" evidence="3">
    <location>
        <begin position="329"/>
        <end position="352"/>
    </location>
</feature>
<dbReference type="InterPro" id="IPR011989">
    <property type="entry name" value="ARM-like"/>
</dbReference>
<comment type="caution">
    <text evidence="5">The sequence shown here is derived from an EMBL/GenBank/DDBJ whole genome shotgun (WGS) entry which is preliminary data.</text>
</comment>
<dbReference type="PANTHER" id="PTHR46168">
    <property type="entry name" value="ARMADILLO REPEAT ONLY 4"/>
    <property type="match status" value="1"/>
</dbReference>
<proteinExistence type="predicted"/>
<evidence type="ECO:0000256" key="1">
    <source>
        <dbReference type="ARBA" id="ARBA00022737"/>
    </source>
</evidence>
<dbReference type="AlphaFoldDB" id="A0A438E6H6"/>
<dbReference type="SUPFAM" id="SSF48371">
    <property type="entry name" value="ARM repeat"/>
    <property type="match status" value="1"/>
</dbReference>
<dbReference type="Gene3D" id="1.25.10.10">
    <property type="entry name" value="Leucine-rich Repeat Variant"/>
    <property type="match status" value="2"/>
</dbReference>
<accession>A0A438E6H6</accession>
<dbReference type="Pfam" id="PF25055">
    <property type="entry name" value="DUF7792"/>
    <property type="match status" value="1"/>
</dbReference>
<dbReference type="PROSITE" id="PS50176">
    <property type="entry name" value="ARM_REPEAT"/>
    <property type="match status" value="1"/>
</dbReference>
<dbReference type="InterPro" id="IPR016024">
    <property type="entry name" value="ARM-type_fold"/>
</dbReference>
<evidence type="ECO:0000313" key="6">
    <source>
        <dbReference type="Proteomes" id="UP000288805"/>
    </source>
</evidence>
<sequence>MMETREKLIEEQLSGAIQLVERVRAAERDAHSYKFECSEVWKQAGRIGAMVRSVIRIVTSTPFLYERPIRCVVAAVCSTLERALALVRKCKHRSVLRRVVTIINAADFRKVFSLLEASVGDMKWLLSVVDADGGNGVGGIGVSIAPIASNDPILSWVWSYIASVQMGQLPYRIEAANYLVSIAQDNDRNKRIIAQEGGVPPLLKLMKESASPDAQIAATTALLHLADVQERVRLIADELGVPIIVHVLRNSPMRVQTAVANLVARMAELDPFSQEEFAREHVVRPLVTLLSFEIVMNENDPKMSIHSLVQINKEVGESSTVNAKLHLNSSSSMYGEGSGRGGRHNKDRENEKPEVKINLKTSCAEALRMLARGNVSNSKRITETKGLLCLAKLIEKEKGDLQFNCLMTIMEITAIAEYNAELRRAVFKINSPAAKAVVNQLVRLIEEVDSTLLQIPAIRALGSLARTFSARETHVIHALVARLSHWDHDVAMEAAIALGKFACQENYLNAEHADSIIKFGGVTPLMKLMRVNEQTRLHGLILLCHLAIHSGNSESLEQARVLTILEGVQHPMMAQHPDLRELVLQATFLLRMYHNGVLGEGQPYVP</sequence>
<gene>
    <name evidence="5" type="ORF">CK203_070308</name>
</gene>
<feature type="repeat" description="ARM" evidence="2">
    <location>
        <begin position="197"/>
        <end position="240"/>
    </location>
</feature>
<dbReference type="Proteomes" id="UP000288805">
    <property type="component" value="Unassembled WGS sequence"/>
</dbReference>
<evidence type="ECO:0000256" key="2">
    <source>
        <dbReference type="PROSITE-ProRule" id="PRU00259"/>
    </source>
</evidence>
<dbReference type="SMART" id="SM00185">
    <property type="entry name" value="ARM"/>
    <property type="match status" value="5"/>
</dbReference>
<dbReference type="Pfam" id="PF00514">
    <property type="entry name" value="Arm"/>
    <property type="match status" value="1"/>
</dbReference>
<name>A0A438E6H6_VITVI</name>
<dbReference type="InterPro" id="IPR056694">
    <property type="entry name" value="DUF7792"/>
</dbReference>
<organism evidence="5 6">
    <name type="scientific">Vitis vinifera</name>
    <name type="common">Grape</name>
    <dbReference type="NCBI Taxonomy" id="29760"/>
    <lineage>
        <taxon>Eukaryota</taxon>
        <taxon>Viridiplantae</taxon>
        <taxon>Streptophyta</taxon>
        <taxon>Embryophyta</taxon>
        <taxon>Tracheophyta</taxon>
        <taxon>Spermatophyta</taxon>
        <taxon>Magnoliopsida</taxon>
        <taxon>eudicotyledons</taxon>
        <taxon>Gunneridae</taxon>
        <taxon>Pentapetalae</taxon>
        <taxon>rosids</taxon>
        <taxon>Vitales</taxon>
        <taxon>Vitaceae</taxon>
        <taxon>Viteae</taxon>
        <taxon>Vitis</taxon>
    </lineage>
</organism>
<dbReference type="EMBL" id="QGNW01001381">
    <property type="protein sequence ID" value="RVW43387.1"/>
    <property type="molecule type" value="Genomic_DNA"/>
</dbReference>
<dbReference type="PANTHER" id="PTHR46168:SF1">
    <property type="entry name" value="ARMADILLO REPEAT ONLY 4"/>
    <property type="match status" value="1"/>
</dbReference>
<evidence type="ECO:0000256" key="3">
    <source>
        <dbReference type="SAM" id="MobiDB-lite"/>
    </source>
</evidence>
<evidence type="ECO:0000259" key="4">
    <source>
        <dbReference type="Pfam" id="PF25055"/>
    </source>
</evidence>
<keyword evidence="1" id="KW-0677">Repeat</keyword>